<dbReference type="EMBL" id="NRSD01000001">
    <property type="protein sequence ID" value="MBK1643261.1"/>
    <property type="molecule type" value="Genomic_DNA"/>
</dbReference>
<name>A0A9X0WEI3_9GAMM</name>
<feature type="region of interest" description="Disordered" evidence="3">
    <location>
        <begin position="82"/>
        <end position="109"/>
    </location>
</feature>
<dbReference type="Proteomes" id="UP001138802">
    <property type="component" value="Unassembled WGS sequence"/>
</dbReference>
<protein>
    <recommendedName>
        <fullName evidence="2">UPF0235 protein CKO25_01045</fullName>
    </recommendedName>
</protein>
<dbReference type="InterPro" id="IPR036591">
    <property type="entry name" value="YggU-like_sf"/>
</dbReference>
<dbReference type="Gene3D" id="3.30.1200.10">
    <property type="entry name" value="YggU-like"/>
    <property type="match status" value="1"/>
</dbReference>
<keyword evidence="5" id="KW-1185">Reference proteome</keyword>
<organism evidence="4 5">
    <name type="scientific">Thiocapsa imhoffii</name>
    <dbReference type="NCBI Taxonomy" id="382777"/>
    <lineage>
        <taxon>Bacteria</taxon>
        <taxon>Pseudomonadati</taxon>
        <taxon>Pseudomonadota</taxon>
        <taxon>Gammaproteobacteria</taxon>
        <taxon>Chromatiales</taxon>
        <taxon>Chromatiaceae</taxon>
        <taxon>Thiocapsa</taxon>
    </lineage>
</organism>
<dbReference type="RefSeq" id="WP_200386049.1">
    <property type="nucleotide sequence ID" value="NZ_NRSD01000001.1"/>
</dbReference>
<comment type="caution">
    <text evidence="4">The sequence shown here is derived from an EMBL/GenBank/DDBJ whole genome shotgun (WGS) entry which is preliminary data.</text>
</comment>
<evidence type="ECO:0000256" key="2">
    <source>
        <dbReference type="HAMAP-Rule" id="MF_00634"/>
    </source>
</evidence>
<evidence type="ECO:0000313" key="5">
    <source>
        <dbReference type="Proteomes" id="UP001138802"/>
    </source>
</evidence>
<accession>A0A9X0WEI3</accession>
<dbReference type="SMART" id="SM01152">
    <property type="entry name" value="DUF167"/>
    <property type="match status" value="1"/>
</dbReference>
<reference evidence="4 5" key="1">
    <citation type="journal article" date="2020" name="Microorganisms">
        <title>Osmotic Adaptation and Compatible Solute Biosynthesis of Phototrophic Bacteria as Revealed from Genome Analyses.</title>
        <authorList>
            <person name="Imhoff J.F."/>
            <person name="Rahn T."/>
            <person name="Kunzel S."/>
            <person name="Keller A."/>
            <person name="Neulinger S.C."/>
        </authorList>
    </citation>
    <scope>NUCLEOTIDE SEQUENCE [LARGE SCALE GENOMIC DNA]</scope>
    <source>
        <strain evidence="4 5">DSM 21303</strain>
    </source>
</reference>
<dbReference type="GO" id="GO:0005737">
    <property type="term" value="C:cytoplasm"/>
    <property type="evidence" value="ECO:0007669"/>
    <property type="project" value="TreeGrafter"/>
</dbReference>
<dbReference type="PANTHER" id="PTHR13420">
    <property type="entry name" value="UPF0235 PROTEIN C15ORF40"/>
    <property type="match status" value="1"/>
</dbReference>
<dbReference type="SUPFAM" id="SSF69786">
    <property type="entry name" value="YggU-like"/>
    <property type="match status" value="1"/>
</dbReference>
<evidence type="ECO:0000256" key="1">
    <source>
        <dbReference type="ARBA" id="ARBA00010364"/>
    </source>
</evidence>
<dbReference type="Pfam" id="PF02594">
    <property type="entry name" value="DUF167"/>
    <property type="match status" value="1"/>
</dbReference>
<proteinExistence type="inferred from homology"/>
<evidence type="ECO:0000256" key="3">
    <source>
        <dbReference type="SAM" id="MobiDB-lite"/>
    </source>
</evidence>
<evidence type="ECO:0000313" key="4">
    <source>
        <dbReference type="EMBL" id="MBK1643261.1"/>
    </source>
</evidence>
<dbReference type="InterPro" id="IPR003746">
    <property type="entry name" value="DUF167"/>
</dbReference>
<comment type="similarity">
    <text evidence="1 2">Belongs to the UPF0235 family.</text>
</comment>
<dbReference type="HAMAP" id="MF_00634">
    <property type="entry name" value="UPF0235"/>
    <property type="match status" value="1"/>
</dbReference>
<dbReference type="PANTHER" id="PTHR13420:SF7">
    <property type="entry name" value="UPF0235 PROTEIN C15ORF40"/>
    <property type="match status" value="1"/>
</dbReference>
<gene>
    <name evidence="4" type="ORF">CKO25_01045</name>
</gene>
<sequence length="109" mass="11937">MTWSRWRGDALELALHLTARATKDAFIGPAGDAYRVAIKAPPREGQANLSLRRFIAKAFGVPPSRVSLIAGARSRHKRVRIDAPRQFPIPIEPPPRGGSSGDFADTRSH</sequence>
<dbReference type="AlphaFoldDB" id="A0A9X0WEI3"/>
<dbReference type="NCBIfam" id="TIGR00251">
    <property type="entry name" value="DUF167 family protein"/>
    <property type="match status" value="1"/>
</dbReference>